<dbReference type="EMBL" id="CVMU01000346">
    <property type="protein sequence ID" value="CRG85059.1"/>
    <property type="molecule type" value="Genomic_DNA"/>
</dbReference>
<evidence type="ECO:0000313" key="3">
    <source>
        <dbReference type="Proteomes" id="UP000220158"/>
    </source>
</evidence>
<reference evidence="2 3" key="1">
    <citation type="submission" date="2015-04" db="EMBL/GenBank/DDBJ databases">
        <authorList>
            <consortium name="Pathogen Informatics"/>
        </authorList>
    </citation>
    <scope>NUCLEOTIDE SEQUENCE [LARGE SCALE GENOMIC DNA]</scope>
    <source>
        <strain evidence="2 3">SGS1</strain>
    </source>
</reference>
<keyword evidence="1" id="KW-1133">Transmembrane helix</keyword>
<gene>
    <name evidence="2" type="ORF">PRELSG_0003900</name>
</gene>
<dbReference type="VEuPathDB" id="PlasmoDB:PRELSG_0003900"/>
<dbReference type="Proteomes" id="UP000220158">
    <property type="component" value="Unassembled WGS sequence"/>
</dbReference>
<accession>A0A1J1GKC8</accession>
<keyword evidence="1" id="KW-0812">Transmembrane</keyword>
<dbReference type="RefSeq" id="XP_028531226.1">
    <property type="nucleotide sequence ID" value="XM_028676379.1"/>
</dbReference>
<feature type="transmembrane region" description="Helical" evidence="1">
    <location>
        <begin position="9"/>
        <end position="25"/>
    </location>
</feature>
<organism evidence="2 3">
    <name type="scientific">Plasmodium relictum</name>
    <dbReference type="NCBI Taxonomy" id="85471"/>
    <lineage>
        <taxon>Eukaryota</taxon>
        <taxon>Sar</taxon>
        <taxon>Alveolata</taxon>
        <taxon>Apicomplexa</taxon>
        <taxon>Aconoidasida</taxon>
        <taxon>Haemosporida</taxon>
        <taxon>Plasmodiidae</taxon>
        <taxon>Plasmodium</taxon>
        <taxon>Plasmodium (Haemamoeba)</taxon>
    </lineage>
</organism>
<keyword evidence="3" id="KW-1185">Reference proteome</keyword>
<evidence type="ECO:0000256" key="1">
    <source>
        <dbReference type="SAM" id="Phobius"/>
    </source>
</evidence>
<sequence length="270" mass="32854">MRFSRLYQFFYYFLIISWITPTIFMENIPLTLPFSEQHKENLLRGSLLENFSDYADKIHFELEVFNSYIKEFNEGSPEKKEELLNSKDKIRNTIVDLGKLKKLYIHDFILDELTNLIISEFKEITEGRPEEQKIQDKECLQYHENYNNHMEKKCKEILGEMEELWNFNYITKDIDPIWKQEKWILWTQNYEYYVSALVKSYHMFYIKMIHNKNTAKVCGAIYEYLEESFVRSYRGALLLEFNNFFLKFIDEWVSKKYIERSGIDNLKINL</sequence>
<dbReference type="GeneID" id="39733948"/>
<name>A0A1J1GKC8_PLARL</name>
<dbReference type="AlphaFoldDB" id="A0A1J1GKC8"/>
<keyword evidence="1" id="KW-0472">Membrane</keyword>
<protein>
    <recommendedName>
        <fullName evidence="4">Plasmodium RESA N-terminal domain-containing protein</fullName>
    </recommendedName>
</protein>
<dbReference type="KEGG" id="prel:PRELSG_0003900"/>
<evidence type="ECO:0008006" key="4">
    <source>
        <dbReference type="Google" id="ProtNLM"/>
    </source>
</evidence>
<proteinExistence type="predicted"/>
<evidence type="ECO:0000313" key="2">
    <source>
        <dbReference type="EMBL" id="CRG85059.1"/>
    </source>
</evidence>
<dbReference type="OrthoDB" id="386257at2759"/>